<dbReference type="EMBL" id="JAMZMM010000090">
    <property type="protein sequence ID" value="MCP2729051.1"/>
    <property type="molecule type" value="Genomic_DNA"/>
</dbReference>
<accession>A0AAE3GSB7</accession>
<evidence type="ECO:0000313" key="1">
    <source>
        <dbReference type="EMBL" id="MCP2729051.1"/>
    </source>
</evidence>
<evidence type="ECO:0000313" key="2">
    <source>
        <dbReference type="Proteomes" id="UP001204953"/>
    </source>
</evidence>
<dbReference type="AlphaFoldDB" id="A0AAE3GSB7"/>
<dbReference type="RefSeq" id="WP_254011841.1">
    <property type="nucleotide sequence ID" value="NZ_JAMZMM010000090.1"/>
</dbReference>
<comment type="caution">
    <text evidence="1">The sequence shown here is derived from an EMBL/GenBank/DDBJ whole genome shotgun (WGS) entry which is preliminary data.</text>
</comment>
<name>A0AAE3GSB7_9CYAN</name>
<protein>
    <submittedName>
        <fullName evidence="1">Uncharacterized protein</fullName>
    </submittedName>
</protein>
<sequence>MPSTAVAMPGLGEAIALSVKHPDGNTRFQHRRFGQLQPNFVEKYQHY</sequence>
<proteinExistence type="predicted"/>
<reference evidence="1" key="1">
    <citation type="submission" date="2022-06" db="EMBL/GenBank/DDBJ databases">
        <title>New cyanobacteria of genus Symplocastrum in benthos of Lake Baikal.</title>
        <authorList>
            <person name="Sorokovikova E."/>
            <person name="Tikhonova I."/>
            <person name="Krasnopeev A."/>
            <person name="Evseev P."/>
            <person name="Gladkikh A."/>
            <person name="Belykh O."/>
        </authorList>
    </citation>
    <scope>NUCLEOTIDE SEQUENCE</scope>
    <source>
        <strain evidence="1">BBK-W-15</strain>
    </source>
</reference>
<dbReference type="Proteomes" id="UP001204953">
    <property type="component" value="Unassembled WGS sequence"/>
</dbReference>
<gene>
    <name evidence="1" type="ORF">NJ959_11340</name>
</gene>
<organism evidence="1 2">
    <name type="scientific">Limnofasciculus baicalensis BBK-W-15</name>
    <dbReference type="NCBI Taxonomy" id="2699891"/>
    <lineage>
        <taxon>Bacteria</taxon>
        <taxon>Bacillati</taxon>
        <taxon>Cyanobacteriota</taxon>
        <taxon>Cyanophyceae</taxon>
        <taxon>Coleofasciculales</taxon>
        <taxon>Coleofasciculaceae</taxon>
        <taxon>Limnofasciculus</taxon>
        <taxon>Limnofasciculus baicalensis</taxon>
    </lineage>
</organism>
<keyword evidence="2" id="KW-1185">Reference proteome</keyword>